<accession>A0A0A8K740</accession>
<keyword evidence="2" id="KW-1185">Reference proteome</keyword>
<dbReference type="STRING" id="1384459.GL4_2889"/>
<evidence type="ECO:0000313" key="1">
    <source>
        <dbReference type="EMBL" id="BAQ18322.1"/>
    </source>
</evidence>
<sequence>MRHNDVDALALLMGHDPLCYRVSVRRALRPVVVHPFRVKRHPGIKFTGPDNAGLFRGYNRVVFTDLQRRLDVVPEALRRSKNEAASQPIN</sequence>
<dbReference type="EMBL" id="AP014648">
    <property type="protein sequence ID" value="BAQ18322.1"/>
    <property type="molecule type" value="Genomic_DNA"/>
</dbReference>
<name>A0A0A8K740_9HYPH</name>
<evidence type="ECO:0000313" key="2">
    <source>
        <dbReference type="Proteomes" id="UP000031643"/>
    </source>
</evidence>
<gene>
    <name evidence="1" type="ORF">GL4_2889</name>
</gene>
<dbReference type="Proteomes" id="UP000031643">
    <property type="component" value="Chromosome"/>
</dbReference>
<proteinExistence type="predicted"/>
<organism evidence="1 2">
    <name type="scientific">Methyloceanibacter caenitepidi</name>
    <dbReference type="NCBI Taxonomy" id="1384459"/>
    <lineage>
        <taxon>Bacteria</taxon>
        <taxon>Pseudomonadati</taxon>
        <taxon>Pseudomonadota</taxon>
        <taxon>Alphaproteobacteria</taxon>
        <taxon>Hyphomicrobiales</taxon>
        <taxon>Hyphomicrobiaceae</taxon>
        <taxon>Methyloceanibacter</taxon>
    </lineage>
</organism>
<reference evidence="1 2" key="1">
    <citation type="submission" date="2014-09" db="EMBL/GenBank/DDBJ databases">
        <title>Genome sequencing of Methyloceanibacter caenitepidi Gela4.</title>
        <authorList>
            <person name="Takeuchi M."/>
            <person name="Susumu S."/>
            <person name="Kamagata Y."/>
            <person name="Oshima K."/>
            <person name="Hattori M."/>
            <person name="Iwasaki W."/>
        </authorList>
    </citation>
    <scope>NUCLEOTIDE SEQUENCE [LARGE SCALE GENOMIC DNA]</scope>
    <source>
        <strain evidence="1 2">Gela4</strain>
    </source>
</reference>
<protein>
    <submittedName>
        <fullName evidence="1">Uncharacterized protein</fullName>
    </submittedName>
</protein>
<dbReference type="AlphaFoldDB" id="A0A0A8K740"/>
<dbReference type="KEGG" id="mcg:GL4_2889"/>
<dbReference type="HOGENOM" id="CLU_2437409_0_0_5"/>